<protein>
    <recommendedName>
        <fullName evidence="10">Protein-serine/threonine kinase</fullName>
        <ecNumber evidence="10">2.7.11.-</ecNumber>
    </recommendedName>
</protein>
<evidence type="ECO:0000256" key="6">
    <source>
        <dbReference type="ARBA" id="ARBA00022840"/>
    </source>
</evidence>
<dbReference type="SUPFAM" id="SSF69012">
    <property type="entry name" value="alpha-ketoacid dehydrogenase kinase, N-terminal domain"/>
    <property type="match status" value="1"/>
</dbReference>
<dbReference type="InterPro" id="IPR005467">
    <property type="entry name" value="His_kinase_dom"/>
</dbReference>
<keyword evidence="13" id="KW-1185">Reference proteome</keyword>
<dbReference type="EC" id="2.7.11.-" evidence="10"/>
<evidence type="ECO:0000256" key="1">
    <source>
        <dbReference type="ARBA" id="ARBA00004305"/>
    </source>
</evidence>
<dbReference type="Pfam" id="PF10436">
    <property type="entry name" value="BCDHK_Adom3"/>
    <property type="match status" value="1"/>
</dbReference>
<evidence type="ECO:0000256" key="7">
    <source>
        <dbReference type="ARBA" id="ARBA00022946"/>
    </source>
</evidence>
<dbReference type="SMART" id="SM00387">
    <property type="entry name" value="HATPase_c"/>
    <property type="match status" value="1"/>
</dbReference>
<dbReference type="EMBL" id="CAJPVJ010000268">
    <property type="protein sequence ID" value="CAG2161887.1"/>
    <property type="molecule type" value="Genomic_DNA"/>
</dbReference>
<dbReference type="FunFam" id="3.30.565.10:FF:000007">
    <property type="entry name" value="Mitochondrial pyruvate dehydrogenase kinase isoform 2"/>
    <property type="match status" value="1"/>
</dbReference>
<gene>
    <name evidence="12" type="ORF">ONB1V03_LOCUS1488</name>
</gene>
<dbReference type="EMBL" id="OC915093">
    <property type="protein sequence ID" value="CAD7638595.1"/>
    <property type="molecule type" value="Genomic_DNA"/>
</dbReference>
<evidence type="ECO:0000256" key="4">
    <source>
        <dbReference type="ARBA" id="ARBA00022741"/>
    </source>
</evidence>
<dbReference type="SUPFAM" id="SSF55874">
    <property type="entry name" value="ATPase domain of HSP90 chaperone/DNA topoisomerase II/histidine kinase"/>
    <property type="match status" value="1"/>
</dbReference>
<evidence type="ECO:0000313" key="12">
    <source>
        <dbReference type="EMBL" id="CAD7638595.1"/>
    </source>
</evidence>
<dbReference type="InterPro" id="IPR039028">
    <property type="entry name" value="BCKD/PDK"/>
</dbReference>
<dbReference type="GO" id="GO:0005524">
    <property type="term" value="F:ATP binding"/>
    <property type="evidence" value="ECO:0007669"/>
    <property type="project" value="UniProtKB-UniRule"/>
</dbReference>
<dbReference type="Proteomes" id="UP000728032">
    <property type="component" value="Unassembled WGS sequence"/>
</dbReference>
<dbReference type="AlphaFoldDB" id="A0A7R9LBH1"/>
<evidence type="ECO:0000256" key="3">
    <source>
        <dbReference type="ARBA" id="ARBA00022679"/>
    </source>
</evidence>
<dbReference type="PANTHER" id="PTHR11947">
    <property type="entry name" value="PYRUVATE DEHYDROGENASE KINASE"/>
    <property type="match status" value="1"/>
</dbReference>
<dbReference type="InterPro" id="IPR018955">
    <property type="entry name" value="BCDHK/PDK_N"/>
</dbReference>
<comment type="catalytic activity">
    <reaction evidence="9">
        <text>L-seryl-[pyruvate dehydrogenase E1 alpha subunit] + ATP = O-phospho-L-seryl-[pyruvate dehydrogenase E1 alpha subunit] + ADP + H(+)</text>
        <dbReference type="Rhea" id="RHEA:23052"/>
        <dbReference type="Rhea" id="RHEA-COMP:13689"/>
        <dbReference type="Rhea" id="RHEA-COMP:13690"/>
        <dbReference type="ChEBI" id="CHEBI:15378"/>
        <dbReference type="ChEBI" id="CHEBI:29999"/>
        <dbReference type="ChEBI" id="CHEBI:30616"/>
        <dbReference type="ChEBI" id="CHEBI:83421"/>
        <dbReference type="ChEBI" id="CHEBI:456216"/>
        <dbReference type="EC" id="2.7.11.2"/>
    </reaction>
</comment>
<evidence type="ECO:0000256" key="8">
    <source>
        <dbReference type="ARBA" id="ARBA00023128"/>
    </source>
</evidence>
<evidence type="ECO:0000256" key="10">
    <source>
        <dbReference type="RuleBase" id="RU366032"/>
    </source>
</evidence>
<dbReference type="Gene3D" id="3.30.565.10">
    <property type="entry name" value="Histidine kinase-like ATPase, C-terminal domain"/>
    <property type="match status" value="1"/>
</dbReference>
<keyword evidence="6 10" id="KW-0067">ATP-binding</keyword>
<evidence type="ECO:0000259" key="11">
    <source>
        <dbReference type="PROSITE" id="PS50109"/>
    </source>
</evidence>
<evidence type="ECO:0000256" key="5">
    <source>
        <dbReference type="ARBA" id="ARBA00022777"/>
    </source>
</evidence>
<evidence type="ECO:0000256" key="2">
    <source>
        <dbReference type="ARBA" id="ARBA00006155"/>
    </source>
</evidence>
<dbReference type="InterPro" id="IPR036784">
    <property type="entry name" value="AK/P_DHK_N_sf"/>
</dbReference>
<dbReference type="GO" id="GO:0005759">
    <property type="term" value="C:mitochondrial matrix"/>
    <property type="evidence" value="ECO:0007669"/>
    <property type="project" value="UniProtKB-SubCell"/>
</dbReference>
<sequence length="425" mass="48635">MRLTSVVLRDLTKYIDLYSRFNPSPLSIKQFIDFGRKACEKTSFIFLRKELPVRLANIMQELNLLPENLLRMPSIELVQSWYKRSFDEILDFEKSDATLKRTHENFCETLIKIRNRHSNVVQTMAQGVIELKETHQLDQQTEHSIQYFLNRFYMSRISIRMLINQHAALFGSQADQALNNPRHIGCIDPNCDVKSVIYDAYENAKFLCDQYYMTSPDLTIDQFHIENSSAPVSLVYVPSHLYHMLFELFKNSMRAVVEHHRNDDNLPPILVTLVMGREDLTLKISDRGGGIPRSLSHLLFHYMYSTAPQPSVSGINSAPLAGYGYGLPLSRLYARYLQGDLVITSLEGYGTDAIIYLKVLSSEANELLPVFNKTSSKHYRSALGTHDWSSGALHHIIQQSDAYMTSSQQPIGLRHYSKTTTPSVT</sequence>
<comment type="similarity">
    <text evidence="2 10">Belongs to the PDK/BCKDK protein kinase family.</text>
</comment>
<name>A0A7R9LBH1_9ACAR</name>
<keyword evidence="7" id="KW-0809">Transit peptide</keyword>
<proteinExistence type="inferred from homology"/>
<evidence type="ECO:0000313" key="13">
    <source>
        <dbReference type="Proteomes" id="UP000728032"/>
    </source>
</evidence>
<dbReference type="OrthoDB" id="241648at2759"/>
<dbReference type="PANTHER" id="PTHR11947:SF3">
    <property type="entry name" value="[PYRUVATE DEHYDROGENASE (ACETYL-TRANSFERRING)] KINASE, MITOCHONDRIAL"/>
    <property type="match status" value="1"/>
</dbReference>
<comment type="subcellular location">
    <subcellularLocation>
        <location evidence="1 10">Mitochondrion matrix</location>
    </subcellularLocation>
</comment>
<dbReference type="PROSITE" id="PS50109">
    <property type="entry name" value="HIS_KIN"/>
    <property type="match status" value="1"/>
</dbReference>
<dbReference type="InterPro" id="IPR036890">
    <property type="entry name" value="HATPase_C_sf"/>
</dbReference>
<evidence type="ECO:0000256" key="9">
    <source>
        <dbReference type="ARBA" id="ARBA00048201"/>
    </source>
</evidence>
<dbReference type="Gene3D" id="1.20.140.20">
    <property type="entry name" value="Alpha-ketoacid/pyruvate dehydrogenase kinase, N-terminal domain"/>
    <property type="match status" value="1"/>
</dbReference>
<reference evidence="12" key="1">
    <citation type="submission" date="2020-11" db="EMBL/GenBank/DDBJ databases">
        <authorList>
            <person name="Tran Van P."/>
        </authorList>
    </citation>
    <scope>NUCLEOTIDE SEQUENCE</scope>
</reference>
<keyword evidence="5 10" id="KW-0418">Kinase</keyword>
<keyword evidence="8 10" id="KW-0496">Mitochondrion</keyword>
<organism evidence="12">
    <name type="scientific">Oppiella nova</name>
    <dbReference type="NCBI Taxonomy" id="334625"/>
    <lineage>
        <taxon>Eukaryota</taxon>
        <taxon>Metazoa</taxon>
        <taxon>Ecdysozoa</taxon>
        <taxon>Arthropoda</taxon>
        <taxon>Chelicerata</taxon>
        <taxon>Arachnida</taxon>
        <taxon>Acari</taxon>
        <taxon>Acariformes</taxon>
        <taxon>Sarcoptiformes</taxon>
        <taxon>Oribatida</taxon>
        <taxon>Brachypylina</taxon>
        <taxon>Oppioidea</taxon>
        <taxon>Oppiidae</taxon>
        <taxon>Oppiella</taxon>
    </lineage>
</organism>
<dbReference type="Pfam" id="PF02518">
    <property type="entry name" value="HATPase_c"/>
    <property type="match status" value="1"/>
</dbReference>
<dbReference type="GO" id="GO:0004740">
    <property type="term" value="F:pyruvate dehydrogenase (acetyl-transferring) kinase activity"/>
    <property type="evidence" value="ECO:0007669"/>
    <property type="project" value="UniProtKB-EC"/>
</dbReference>
<dbReference type="GO" id="GO:0010906">
    <property type="term" value="P:regulation of glucose metabolic process"/>
    <property type="evidence" value="ECO:0007669"/>
    <property type="project" value="TreeGrafter"/>
</dbReference>
<accession>A0A7R9LBH1</accession>
<dbReference type="CDD" id="cd16929">
    <property type="entry name" value="HATPase_PDK-like"/>
    <property type="match status" value="1"/>
</dbReference>
<feature type="domain" description="Histidine kinase" evidence="11">
    <location>
        <begin position="238"/>
        <end position="361"/>
    </location>
</feature>
<keyword evidence="3 10" id="KW-0808">Transferase</keyword>
<dbReference type="InterPro" id="IPR003594">
    <property type="entry name" value="HATPase_dom"/>
</dbReference>
<keyword evidence="4 10" id="KW-0547">Nucleotide-binding</keyword>